<evidence type="ECO:0008006" key="3">
    <source>
        <dbReference type="Google" id="ProtNLM"/>
    </source>
</evidence>
<gene>
    <name evidence="1" type="ORF">J2D75_08420</name>
</gene>
<evidence type="ECO:0000313" key="1">
    <source>
        <dbReference type="EMBL" id="MBO1328500.1"/>
    </source>
</evidence>
<evidence type="ECO:0000313" key="2">
    <source>
        <dbReference type="Proteomes" id="UP000664399"/>
    </source>
</evidence>
<reference evidence="1 2" key="1">
    <citation type="submission" date="2021-03" db="EMBL/GenBank/DDBJ databases">
        <title>The complete genome sequence of Acetobacter suratthaniensis TBRC 1719.</title>
        <authorList>
            <person name="Charoenyingcharoen P."/>
            <person name="Yukphan P."/>
        </authorList>
    </citation>
    <scope>NUCLEOTIDE SEQUENCE [LARGE SCALE GENOMIC DNA]</scope>
    <source>
        <strain evidence="1 2">TBRC 1719</strain>
    </source>
</reference>
<accession>A0ABS3LMA6</accession>
<name>A0ABS3LMA6_9PROT</name>
<keyword evidence="2" id="KW-1185">Reference proteome</keyword>
<sequence length="468" mass="48533">MVDYTAASGYKTDGSGRRQYVDRNDANGVQGTYLIADDRNMDRNELVNAVRAAGMTLDGQNHEQLALAIQVLGNIHPWSKALSDAVGGYWLGALVVDGNGVYWTSTVGANKTVPGTTGAKWKSLFDGLPQLSGGNNLSGTQTVTNGNITSNTLNGSTAAGQLCWGGSAGGQILGRGTAGTNGPVGAYLYPIEVVGSFVGGRIQVQGYGQRADVDFRLLGSGAAVMLFGGNQVAYLTDVASAVSAEAKLRSNADTTLQTNITTEIARAEGVESTLQGNITAESTARAAADTALQSGKLSRGGDTTTGIYTATNWAAVSATTSTVNGVVGNWGGYLTSRITGRDVTTSIFSWENVGQDQGATIQIAGYGLDVRYTFPKSGRLSSPAGTMAVTADLPFSDPTIKAQVFTGKTGVNTLPTAFSSIIGINLTPILSGTPSDEWFIAGASANDGKSITIYGSTYNFYITVYGRY</sequence>
<dbReference type="RefSeq" id="WP_207854329.1">
    <property type="nucleotide sequence ID" value="NZ_JAFVMG010000007.1"/>
</dbReference>
<organism evidence="1 2">
    <name type="scientific">Acetobacter suratthaniensis</name>
    <dbReference type="NCBI Taxonomy" id="1502841"/>
    <lineage>
        <taxon>Bacteria</taxon>
        <taxon>Pseudomonadati</taxon>
        <taxon>Pseudomonadota</taxon>
        <taxon>Alphaproteobacteria</taxon>
        <taxon>Acetobacterales</taxon>
        <taxon>Acetobacteraceae</taxon>
        <taxon>Acetobacter</taxon>
    </lineage>
</organism>
<proteinExistence type="predicted"/>
<dbReference type="Proteomes" id="UP000664399">
    <property type="component" value="Unassembled WGS sequence"/>
</dbReference>
<protein>
    <recommendedName>
        <fullName evidence="3">Tail fiber protein</fullName>
    </recommendedName>
</protein>
<comment type="caution">
    <text evidence="1">The sequence shown here is derived from an EMBL/GenBank/DDBJ whole genome shotgun (WGS) entry which is preliminary data.</text>
</comment>
<dbReference type="EMBL" id="JAFVMG010000007">
    <property type="protein sequence ID" value="MBO1328500.1"/>
    <property type="molecule type" value="Genomic_DNA"/>
</dbReference>